<sequence length="121" mass="12031">MRRSAGERGAVTAEAALVLPVLAAVTLALVWMLGLAVAQMRVTDAAREAARAVARGDPAAEASSAARVAAPGASVHVASGSTTVRVTVEAVVRPPGNLLGHLAAAHVHATAEALLEGARDG</sequence>
<accession>A0ABT9B0Y3</accession>
<evidence type="ECO:0000259" key="2">
    <source>
        <dbReference type="Pfam" id="PF07811"/>
    </source>
</evidence>
<keyword evidence="1" id="KW-0812">Transmembrane</keyword>
<dbReference type="Pfam" id="PF07811">
    <property type="entry name" value="TadE"/>
    <property type="match status" value="1"/>
</dbReference>
<evidence type="ECO:0000313" key="3">
    <source>
        <dbReference type="EMBL" id="MDO7868494.1"/>
    </source>
</evidence>
<feature type="domain" description="TadE-like" evidence="2">
    <location>
        <begin position="9"/>
        <end position="51"/>
    </location>
</feature>
<feature type="transmembrane region" description="Helical" evidence="1">
    <location>
        <begin position="15"/>
        <end position="38"/>
    </location>
</feature>
<keyword evidence="1" id="KW-1133">Transmembrane helix</keyword>
<reference evidence="3 4" key="1">
    <citation type="submission" date="2023-07" db="EMBL/GenBank/DDBJ databases">
        <title>Nocardioides sp. nov WY-20 isolated from soil.</title>
        <authorList>
            <person name="Liu B."/>
            <person name="Wan Y."/>
        </authorList>
    </citation>
    <scope>NUCLEOTIDE SEQUENCE [LARGE SCALE GENOMIC DNA]</scope>
    <source>
        <strain evidence="3 4">WY-20</strain>
    </source>
</reference>
<keyword evidence="1" id="KW-0472">Membrane</keyword>
<dbReference type="RefSeq" id="WP_305027869.1">
    <property type="nucleotide sequence ID" value="NZ_JAUQTA010000001.1"/>
</dbReference>
<name>A0ABT9B0Y3_9ACTN</name>
<organism evidence="3 4">
    <name type="scientific">Nocardioides jiangxiensis</name>
    <dbReference type="NCBI Taxonomy" id="3064524"/>
    <lineage>
        <taxon>Bacteria</taxon>
        <taxon>Bacillati</taxon>
        <taxon>Actinomycetota</taxon>
        <taxon>Actinomycetes</taxon>
        <taxon>Propionibacteriales</taxon>
        <taxon>Nocardioidaceae</taxon>
        <taxon>Nocardioides</taxon>
    </lineage>
</organism>
<comment type="caution">
    <text evidence="3">The sequence shown here is derived from an EMBL/GenBank/DDBJ whole genome shotgun (WGS) entry which is preliminary data.</text>
</comment>
<dbReference type="InterPro" id="IPR012495">
    <property type="entry name" value="TadE-like_dom"/>
</dbReference>
<gene>
    <name evidence="3" type="ORF">Q5722_08955</name>
</gene>
<protein>
    <submittedName>
        <fullName evidence="3">TadE family type IV pilus minor pilin</fullName>
    </submittedName>
</protein>
<proteinExistence type="predicted"/>
<evidence type="ECO:0000256" key="1">
    <source>
        <dbReference type="SAM" id="Phobius"/>
    </source>
</evidence>
<keyword evidence="4" id="KW-1185">Reference proteome</keyword>
<dbReference type="InterPro" id="IPR049790">
    <property type="entry name" value="Rv3655c/TadE"/>
</dbReference>
<evidence type="ECO:0000313" key="4">
    <source>
        <dbReference type="Proteomes" id="UP001233314"/>
    </source>
</evidence>
<dbReference type="EMBL" id="JAUQTA010000001">
    <property type="protein sequence ID" value="MDO7868494.1"/>
    <property type="molecule type" value="Genomic_DNA"/>
</dbReference>
<dbReference type="Proteomes" id="UP001233314">
    <property type="component" value="Unassembled WGS sequence"/>
</dbReference>
<dbReference type="NCBIfam" id="NF041390">
    <property type="entry name" value="TadE_Rv3655c"/>
    <property type="match status" value="1"/>
</dbReference>